<feature type="transmembrane region" description="Helical" evidence="1">
    <location>
        <begin position="280"/>
        <end position="300"/>
    </location>
</feature>
<evidence type="ECO:0000259" key="2">
    <source>
        <dbReference type="Pfam" id="PF00892"/>
    </source>
</evidence>
<feature type="transmembrane region" description="Helical" evidence="1">
    <location>
        <begin position="190"/>
        <end position="211"/>
    </location>
</feature>
<feature type="domain" description="EamA" evidence="2">
    <location>
        <begin position="20"/>
        <end position="146"/>
    </location>
</feature>
<feature type="transmembrane region" description="Helical" evidence="1">
    <location>
        <begin position="102"/>
        <end position="123"/>
    </location>
</feature>
<name>A0AAU7LRY2_9BURK</name>
<evidence type="ECO:0000313" key="3">
    <source>
        <dbReference type="EMBL" id="XBP70391.1"/>
    </source>
</evidence>
<dbReference type="PANTHER" id="PTHR22911">
    <property type="entry name" value="ACYL-MALONYL CONDENSING ENZYME-RELATED"/>
    <property type="match status" value="1"/>
</dbReference>
<feature type="transmembrane region" description="Helical" evidence="1">
    <location>
        <begin position="248"/>
        <end position="274"/>
    </location>
</feature>
<feature type="transmembrane region" description="Helical" evidence="1">
    <location>
        <begin position="78"/>
        <end position="96"/>
    </location>
</feature>
<keyword evidence="1" id="KW-0472">Membrane</keyword>
<feature type="transmembrane region" description="Helical" evidence="1">
    <location>
        <begin position="217"/>
        <end position="236"/>
    </location>
</feature>
<keyword evidence="1" id="KW-0812">Transmembrane</keyword>
<organism evidence="3">
    <name type="scientific">Polaromonas hydrogenivorans</name>
    <dbReference type="NCBI Taxonomy" id="335476"/>
    <lineage>
        <taxon>Bacteria</taxon>
        <taxon>Pseudomonadati</taxon>
        <taxon>Pseudomonadota</taxon>
        <taxon>Betaproteobacteria</taxon>
        <taxon>Burkholderiales</taxon>
        <taxon>Comamonadaceae</taxon>
        <taxon>Polaromonas</taxon>
    </lineage>
</organism>
<dbReference type="RefSeq" id="WP_349279725.1">
    <property type="nucleotide sequence ID" value="NZ_CBCSCU010000013.1"/>
</dbReference>
<feature type="transmembrane region" description="Helical" evidence="1">
    <location>
        <begin position="159"/>
        <end position="178"/>
    </location>
</feature>
<dbReference type="SUPFAM" id="SSF103481">
    <property type="entry name" value="Multidrug resistance efflux transporter EmrE"/>
    <property type="match status" value="1"/>
</dbReference>
<gene>
    <name evidence="3" type="ORF">ABLV49_00705</name>
</gene>
<sequence length="302" mass="31107">MAGLHPARAAHGRTAALAVGALVFNALVWGVSWWPFRQLQGHGLHPLWATALMYLLIVAGLLAVQFKAWRGFAAHPQLWLLGLAAGLTNVGFNWAVTVGDVVRVVLLFYLMPAWSVLVAWLLLGEKPTAASLFRLLLAMTGVLIVLKAPDSAWPVPQGAADWLAIAGGFSFAVTNCLLRKFADAPGNTCMLAMFGGSGLMATLAALLGLSLQVVPGPALQAAGIPVLLGLSLAFMASNAALQYGAARLAAGATAIVMLTEILFASGSAAALGAAQFTPRILLGGSLIVLAAVLAATAPSAKE</sequence>
<reference evidence="3" key="1">
    <citation type="submission" date="2024-05" db="EMBL/GenBank/DDBJ databases">
        <authorList>
            <person name="Bunk B."/>
            <person name="Swiderski J."/>
            <person name="Sproer C."/>
            <person name="Thiel V."/>
        </authorList>
    </citation>
    <scope>NUCLEOTIDE SEQUENCE</scope>
    <source>
        <strain evidence="3">DSM 17735</strain>
    </source>
</reference>
<proteinExistence type="predicted"/>
<dbReference type="Pfam" id="PF00892">
    <property type="entry name" value="EamA"/>
    <property type="match status" value="1"/>
</dbReference>
<protein>
    <submittedName>
        <fullName evidence="3">DMT family transporter</fullName>
    </submittedName>
</protein>
<dbReference type="InterPro" id="IPR000620">
    <property type="entry name" value="EamA_dom"/>
</dbReference>
<dbReference type="InterPro" id="IPR037185">
    <property type="entry name" value="EmrE-like"/>
</dbReference>
<dbReference type="GO" id="GO:0016020">
    <property type="term" value="C:membrane"/>
    <property type="evidence" value="ECO:0007669"/>
    <property type="project" value="InterPro"/>
</dbReference>
<feature type="transmembrane region" description="Helical" evidence="1">
    <location>
        <begin position="46"/>
        <end position="66"/>
    </location>
</feature>
<feature type="transmembrane region" description="Helical" evidence="1">
    <location>
        <begin position="12"/>
        <end position="34"/>
    </location>
</feature>
<keyword evidence="1" id="KW-1133">Transmembrane helix</keyword>
<feature type="transmembrane region" description="Helical" evidence="1">
    <location>
        <begin position="135"/>
        <end position="153"/>
    </location>
</feature>
<accession>A0AAU7LRY2</accession>
<evidence type="ECO:0000256" key="1">
    <source>
        <dbReference type="SAM" id="Phobius"/>
    </source>
</evidence>
<dbReference type="EMBL" id="CP157675">
    <property type="protein sequence ID" value="XBP70391.1"/>
    <property type="molecule type" value="Genomic_DNA"/>
</dbReference>
<dbReference type="AlphaFoldDB" id="A0AAU7LRY2"/>